<organism evidence="2 3">
    <name type="scientific">Yinghuangia soli</name>
    <dbReference type="NCBI Taxonomy" id="2908204"/>
    <lineage>
        <taxon>Bacteria</taxon>
        <taxon>Bacillati</taxon>
        <taxon>Actinomycetota</taxon>
        <taxon>Actinomycetes</taxon>
        <taxon>Kitasatosporales</taxon>
        <taxon>Streptomycetaceae</taxon>
        <taxon>Yinghuangia</taxon>
    </lineage>
</organism>
<name>A0AA41U2F9_9ACTN</name>
<evidence type="ECO:0000313" key="2">
    <source>
        <dbReference type="EMBL" id="MCF2530640.1"/>
    </source>
</evidence>
<gene>
    <name evidence="2" type="ORF">LZ495_25930</name>
</gene>
<comment type="caution">
    <text evidence="2">The sequence shown here is derived from an EMBL/GenBank/DDBJ whole genome shotgun (WGS) entry which is preliminary data.</text>
</comment>
<sequence length="319" mass="33942">MRADYWSLPAALQAALTSRFGVRVASAASQPGGFSGGLAARLVLADGRTAFVKGCHGSHPILAQYEVEGWFGRRLREGPDVGPAAGSALLVPAPLLLDDFWAADWYVLVFEDIDGHDADLGDPGDLAACLELFDRLAAAAYPSSYAQRIPPVAVSLGHLASGWQRIAEAPPRDLDPWAAANLGRLCALERAWAPHSTGSSPVHTDLHPGNVLVTAAPGGRRPEALAVDWTRPSAGADWVDPLLFCLRDPAVRELPGWFRARYPAATPALTAFLAGAAGHWTDAARLEPPDYAPGLRGYEAERARKALAWLRTGLEDVAP</sequence>
<dbReference type="Pfam" id="PF01636">
    <property type="entry name" value="APH"/>
    <property type="match status" value="1"/>
</dbReference>
<reference evidence="2" key="1">
    <citation type="submission" date="2022-01" db="EMBL/GenBank/DDBJ databases">
        <title>Genome-Based Taxonomic Classification of the Phylum Actinobacteria.</title>
        <authorList>
            <person name="Gao Y."/>
        </authorList>
    </citation>
    <scope>NUCLEOTIDE SEQUENCE</scope>
    <source>
        <strain evidence="2">KLBMP 8922</strain>
    </source>
</reference>
<dbReference type="InterPro" id="IPR002575">
    <property type="entry name" value="Aminoglycoside_PTrfase"/>
</dbReference>
<dbReference type="RefSeq" id="WP_235055299.1">
    <property type="nucleotide sequence ID" value="NZ_JAKFHA010000017.1"/>
</dbReference>
<evidence type="ECO:0000313" key="3">
    <source>
        <dbReference type="Proteomes" id="UP001165378"/>
    </source>
</evidence>
<evidence type="ECO:0000259" key="1">
    <source>
        <dbReference type="Pfam" id="PF01636"/>
    </source>
</evidence>
<dbReference type="InterPro" id="IPR011009">
    <property type="entry name" value="Kinase-like_dom_sf"/>
</dbReference>
<keyword evidence="3" id="KW-1185">Reference proteome</keyword>
<dbReference type="Proteomes" id="UP001165378">
    <property type="component" value="Unassembled WGS sequence"/>
</dbReference>
<accession>A0AA41U2F9</accession>
<dbReference type="EMBL" id="JAKFHA010000017">
    <property type="protein sequence ID" value="MCF2530640.1"/>
    <property type="molecule type" value="Genomic_DNA"/>
</dbReference>
<proteinExistence type="predicted"/>
<feature type="domain" description="Aminoglycoside phosphotransferase" evidence="1">
    <location>
        <begin position="88"/>
        <end position="231"/>
    </location>
</feature>
<dbReference type="SUPFAM" id="SSF56112">
    <property type="entry name" value="Protein kinase-like (PK-like)"/>
    <property type="match status" value="1"/>
</dbReference>
<protein>
    <recommendedName>
        <fullName evidence="1">Aminoglycoside phosphotransferase domain-containing protein</fullName>
    </recommendedName>
</protein>
<dbReference type="AlphaFoldDB" id="A0AA41U2F9"/>